<dbReference type="AlphaFoldDB" id="A0AAE7THV3"/>
<dbReference type="EMBL" id="CP030050">
    <property type="protein sequence ID" value="QOZ68890.1"/>
    <property type="molecule type" value="Genomic_DNA"/>
</dbReference>
<dbReference type="RefSeq" id="WP_092220255.1">
    <property type="nucleotide sequence ID" value="NZ_CP030050.1"/>
</dbReference>
<reference evidence="1 2" key="1">
    <citation type="submission" date="2018-06" db="EMBL/GenBank/DDBJ databases">
        <title>Comparative genomics of Bradyrhizobium nodulating Arachidis hypogaea.</title>
        <authorList>
            <person name="Li Y."/>
        </authorList>
    </citation>
    <scope>NUCLEOTIDE SEQUENCE [LARGE SCALE GENOMIC DNA]</scope>
    <source>
        <strain evidence="1 2">CCBAU 051107</strain>
    </source>
</reference>
<evidence type="ECO:0000313" key="2">
    <source>
        <dbReference type="Proteomes" id="UP000594015"/>
    </source>
</evidence>
<organism evidence="1 2">
    <name type="scientific">Bradyrhizobium arachidis</name>
    <dbReference type="NCBI Taxonomy" id="858423"/>
    <lineage>
        <taxon>Bacteria</taxon>
        <taxon>Pseudomonadati</taxon>
        <taxon>Pseudomonadota</taxon>
        <taxon>Alphaproteobacteria</taxon>
        <taxon>Hyphomicrobiales</taxon>
        <taxon>Nitrobacteraceae</taxon>
        <taxon>Bradyrhizobium</taxon>
    </lineage>
</organism>
<dbReference type="KEGG" id="barh:WN72_23095"/>
<accession>A0AAE7THV3</accession>
<evidence type="ECO:0000313" key="1">
    <source>
        <dbReference type="EMBL" id="QOZ68890.1"/>
    </source>
</evidence>
<name>A0AAE7THV3_9BRAD</name>
<dbReference type="Proteomes" id="UP000594015">
    <property type="component" value="Chromosome"/>
</dbReference>
<proteinExistence type="predicted"/>
<sequence>MPNDCVTDPALLAQLNAPVTDPAVLAQLNSRVTDQETLDQLNKEKRPRTSAVEAGARGAAEGVTLNFYDELRGLMEAGGVGEKEAGSLYPLLKGVVKYFSGDEEARKRYDEAVRRERELSRQAFEDQPAASIAGNVVGGAVLPGGSLLRGATTGQRILRGAAAGAGYGGLSGVGAGKDTESRLRGGAFGAGLGGVLGGTLGGAFGARPAPATTGREVAEAADRLGVAVPRGLLSDSVATQATTQAARQLPIIGGRAERAVAGANQGLEDVVGEAAGRFGVPGGSRADVGAQTRTAVEAGIERIYDRANDAFAQLRTRHIDADAPVQLSNDLLGTFENIVRERVAAGDTGIPIQKIESALELLTRPGGASFNGLQRARTEMGKAISWDERNGGFMAADLKRAYGALSDAMEEAVRTSARGNADDAVRALDRANATWANVTGEGRTLQRFLSQGSDERIVDRIMSFASNKAGSGDIARLNLLRRSMQPQEWNSVAANVVQRMGLNNAGDFSPAFFINKYQNMTQASRDMLFGATGTQTRRYIDDIAAVSQRMRDTSRFANSSNTARAGLLGAGGVTALAAAYNDPIDTAQKGLLIGGVAVPIAALLTNRGSAASMARWSMAYENLIRRPSAAAVSAFNIASRNLGHTVSKATGTQVDPDAFAQAVRDQHANR</sequence>
<protein>
    <submittedName>
        <fullName evidence="1">Uncharacterized protein</fullName>
    </submittedName>
</protein>
<gene>
    <name evidence="1" type="ORF">WN72_23095</name>
</gene>